<dbReference type="InterPro" id="IPR016181">
    <property type="entry name" value="Acyl_CoA_acyltransferase"/>
</dbReference>
<reference evidence="1 2" key="1">
    <citation type="submission" date="2021-04" db="EMBL/GenBank/DDBJ databases">
        <authorList>
            <person name="Rodrigo-Torres L."/>
            <person name="Arahal R. D."/>
            <person name="Lucena T."/>
        </authorList>
    </citation>
    <scope>NUCLEOTIDE SEQUENCE [LARGE SCALE GENOMIC DNA]</scope>
    <source>
        <strain evidence="1 2">CECT 30171</strain>
    </source>
</reference>
<protein>
    <recommendedName>
        <fullName evidence="3">N-acetyltransferase domain-containing protein</fullName>
    </recommendedName>
</protein>
<dbReference type="SUPFAM" id="SSF55729">
    <property type="entry name" value="Acyl-CoA N-acyltransferases (Nat)"/>
    <property type="match status" value="1"/>
</dbReference>
<accession>A0ABM8UG87</accession>
<sequence>MNVAVQAPLYTAQAGDVLRHRDTVLAIWRDNLGDAAAMRAKYDWFYLRPGNGAPLLWLLRHEPTGDLVGACSAGRRRMSWRGRGIRAGVLVDLAVTPEHRSLGPALILQEGLAEAGRRELDLLYGFPNPRAAPVFKRIGYRHLATIVRHARALRHAGYFRRQMPAWLAYPAGAVVDLLTHAVDLLRSLGGPRLQAHWVDQADPRMDALWRDAPHGHGLLAVRDADHVRWRFDQCPLQRTRHLLLDAPDGTLSGWFATQVADGMLHVRDFWTRDAAEGVGRHYIDALIRAARAAGHAAVSVELAAPESHLAGWRSRGFVERSRRPVFGRWSWPDPGGSDPALFLTSADEDE</sequence>
<dbReference type="Proteomes" id="UP000680116">
    <property type="component" value="Chromosome"/>
</dbReference>
<name>A0ABM8UG87_9GAMM</name>
<evidence type="ECO:0000313" key="2">
    <source>
        <dbReference type="Proteomes" id="UP000680116"/>
    </source>
</evidence>
<keyword evidence="2" id="KW-1185">Reference proteome</keyword>
<dbReference type="EMBL" id="OU015430">
    <property type="protein sequence ID" value="CAG4974370.1"/>
    <property type="molecule type" value="Genomic_DNA"/>
</dbReference>
<organism evidence="1 2">
    <name type="scientific">Novilysobacter luteus</name>
    <dbReference type="NCBI Taxonomy" id="2822368"/>
    <lineage>
        <taxon>Bacteria</taxon>
        <taxon>Pseudomonadati</taxon>
        <taxon>Pseudomonadota</taxon>
        <taxon>Gammaproteobacteria</taxon>
        <taxon>Lysobacterales</taxon>
        <taxon>Lysobacteraceae</taxon>
        <taxon>Novilysobacter</taxon>
    </lineage>
</organism>
<proteinExistence type="predicted"/>
<evidence type="ECO:0008006" key="3">
    <source>
        <dbReference type="Google" id="ProtNLM"/>
    </source>
</evidence>
<evidence type="ECO:0000313" key="1">
    <source>
        <dbReference type="EMBL" id="CAG4974370.1"/>
    </source>
</evidence>
<dbReference type="Gene3D" id="3.40.630.30">
    <property type="match status" value="2"/>
</dbReference>
<gene>
    <name evidence="1" type="ORF">LYB30171_01658</name>
</gene>
<dbReference type="RefSeq" id="WP_215218248.1">
    <property type="nucleotide sequence ID" value="NZ_OU015430.1"/>
</dbReference>